<evidence type="ECO:0000256" key="2">
    <source>
        <dbReference type="ARBA" id="ARBA00005375"/>
    </source>
</evidence>
<evidence type="ECO:0000256" key="1">
    <source>
        <dbReference type="ARBA" id="ARBA00000032"/>
    </source>
</evidence>
<keyword evidence="10" id="KW-1185">Reference proteome</keyword>
<evidence type="ECO:0000256" key="6">
    <source>
        <dbReference type="ARBA" id="ARBA00023157"/>
    </source>
</evidence>
<keyword evidence="7" id="KW-0325">Glycoprotein</keyword>
<comment type="catalytic activity">
    <reaction evidence="1">
        <text>a phosphate monoester + H2O = an alcohol + phosphate</text>
        <dbReference type="Rhea" id="RHEA:15017"/>
        <dbReference type="ChEBI" id="CHEBI:15377"/>
        <dbReference type="ChEBI" id="CHEBI:30879"/>
        <dbReference type="ChEBI" id="CHEBI:43474"/>
        <dbReference type="ChEBI" id="CHEBI:67140"/>
        <dbReference type="EC" id="3.1.3.2"/>
    </reaction>
</comment>
<evidence type="ECO:0000256" key="5">
    <source>
        <dbReference type="ARBA" id="ARBA00022801"/>
    </source>
</evidence>
<gene>
    <name evidence="9" type="ORF">HNY73_000325</name>
</gene>
<dbReference type="InterPro" id="IPR050645">
    <property type="entry name" value="Histidine_acid_phosphatase"/>
</dbReference>
<dbReference type="CDD" id="cd07061">
    <property type="entry name" value="HP_HAP_like"/>
    <property type="match status" value="1"/>
</dbReference>
<accession>A0A8T0FXQ0</accession>
<dbReference type="PANTHER" id="PTHR11567">
    <property type="entry name" value="ACID PHOSPHATASE-RELATED"/>
    <property type="match status" value="1"/>
</dbReference>
<feature type="chain" id="PRO_5035890614" description="acid phosphatase" evidence="8">
    <location>
        <begin position="20"/>
        <end position="377"/>
    </location>
</feature>
<dbReference type="Proteomes" id="UP000807504">
    <property type="component" value="Unassembled WGS sequence"/>
</dbReference>
<dbReference type="Gene3D" id="3.40.50.1240">
    <property type="entry name" value="Phosphoglycerate mutase-like"/>
    <property type="match status" value="1"/>
</dbReference>
<name>A0A8T0FXQ0_ARGBR</name>
<dbReference type="PANTHER" id="PTHR11567:SF211">
    <property type="entry name" value="PROSTATIC ACID PHOSPHATASE"/>
    <property type="match status" value="1"/>
</dbReference>
<keyword evidence="4 8" id="KW-0732">Signal</keyword>
<dbReference type="EC" id="3.1.3.2" evidence="3"/>
<keyword evidence="6" id="KW-1015">Disulfide bond</keyword>
<evidence type="ECO:0000256" key="3">
    <source>
        <dbReference type="ARBA" id="ARBA00012646"/>
    </source>
</evidence>
<feature type="signal peptide" evidence="8">
    <location>
        <begin position="1"/>
        <end position="19"/>
    </location>
</feature>
<dbReference type="InterPro" id="IPR029033">
    <property type="entry name" value="His_PPase_superfam"/>
</dbReference>
<dbReference type="AlphaFoldDB" id="A0A8T0FXQ0"/>
<comment type="similarity">
    <text evidence="2">Belongs to the histidine acid phosphatase family.</text>
</comment>
<dbReference type="SUPFAM" id="SSF53254">
    <property type="entry name" value="Phosphoglycerate mutase-like"/>
    <property type="match status" value="1"/>
</dbReference>
<evidence type="ECO:0000256" key="4">
    <source>
        <dbReference type="ARBA" id="ARBA00022729"/>
    </source>
</evidence>
<evidence type="ECO:0000313" key="9">
    <source>
        <dbReference type="EMBL" id="KAF8795874.1"/>
    </source>
</evidence>
<evidence type="ECO:0000313" key="10">
    <source>
        <dbReference type="Proteomes" id="UP000807504"/>
    </source>
</evidence>
<dbReference type="Pfam" id="PF00328">
    <property type="entry name" value="His_Phos_2"/>
    <property type="match status" value="1"/>
</dbReference>
<dbReference type="EMBL" id="JABXBU010000001">
    <property type="protein sequence ID" value="KAF8795874.1"/>
    <property type="molecule type" value="Genomic_DNA"/>
</dbReference>
<comment type="caution">
    <text evidence="9">The sequence shown here is derived from an EMBL/GenBank/DDBJ whole genome shotgun (WGS) entry which is preliminary data.</text>
</comment>
<evidence type="ECO:0000256" key="7">
    <source>
        <dbReference type="ARBA" id="ARBA00023180"/>
    </source>
</evidence>
<dbReference type="GO" id="GO:0003993">
    <property type="term" value="F:acid phosphatase activity"/>
    <property type="evidence" value="ECO:0007669"/>
    <property type="project" value="UniProtKB-EC"/>
</dbReference>
<keyword evidence="5" id="KW-0378">Hydrolase</keyword>
<proteinExistence type="inferred from homology"/>
<reference evidence="9" key="2">
    <citation type="submission" date="2020-06" db="EMBL/GenBank/DDBJ databases">
        <authorList>
            <person name="Sheffer M."/>
        </authorList>
    </citation>
    <scope>NUCLEOTIDE SEQUENCE</scope>
</reference>
<organism evidence="9 10">
    <name type="scientific">Argiope bruennichi</name>
    <name type="common">Wasp spider</name>
    <name type="synonym">Aranea bruennichi</name>
    <dbReference type="NCBI Taxonomy" id="94029"/>
    <lineage>
        <taxon>Eukaryota</taxon>
        <taxon>Metazoa</taxon>
        <taxon>Ecdysozoa</taxon>
        <taxon>Arthropoda</taxon>
        <taxon>Chelicerata</taxon>
        <taxon>Arachnida</taxon>
        <taxon>Araneae</taxon>
        <taxon>Araneomorphae</taxon>
        <taxon>Entelegynae</taxon>
        <taxon>Araneoidea</taxon>
        <taxon>Araneidae</taxon>
        <taxon>Argiope</taxon>
    </lineage>
</organism>
<reference evidence="9" key="1">
    <citation type="journal article" date="2020" name="bioRxiv">
        <title>Chromosome-level reference genome of the European wasp spider Argiope bruennichi: a resource for studies on range expansion and evolutionary adaptation.</title>
        <authorList>
            <person name="Sheffer M.M."/>
            <person name="Hoppe A."/>
            <person name="Krehenwinkel H."/>
            <person name="Uhl G."/>
            <person name="Kuss A.W."/>
            <person name="Jensen L."/>
            <person name="Jensen C."/>
            <person name="Gillespie R.G."/>
            <person name="Hoff K.J."/>
            <person name="Prost S."/>
        </authorList>
    </citation>
    <scope>NUCLEOTIDE SEQUENCE</scope>
</reference>
<protein>
    <recommendedName>
        <fullName evidence="3">acid phosphatase</fullName>
        <ecNumber evidence="3">3.1.3.2</ecNumber>
    </recommendedName>
</protein>
<evidence type="ECO:0000256" key="8">
    <source>
        <dbReference type="SAM" id="SignalP"/>
    </source>
</evidence>
<dbReference type="InterPro" id="IPR000560">
    <property type="entry name" value="His_Pase_clade-2"/>
</dbReference>
<sequence length="377" mass="43313">MANELAVSVFLVTLTCCESALLNADGKELIFLQFVFRNGMSAPRELYPNDPNHPDQWEEGMGELTIHGRRQLYALGKELRKRYSHFITANPREVTMQVATNPKGMRSGLSLLASLYAPTEEWEFVPGLPWQPVPVFYLPEDEDKVLVPFRSCPLVVQRLQKLVGQYGNETVLEMYEQQMKFWSLNSGLPINDWNDVVNLHRILSTEYANKHNVPAWAWKYWKELVCLNDYAYKINFNDNKILKVVGGPIFNHLVDNALEKIKGEFESTRVMAFSGQSTHVAGLLGALKAFNDKEPPFASIVVMELFKDNKNDAFVRWLFRNETDLQVLKIPGCQEFCTMEHMHQQAMHYESTKWGLDCRGPPAALDQLKELLRNIQI</sequence>